<dbReference type="PANTHER" id="PTHR14513">
    <property type="entry name" value="PROTECTION OF TELOMERES 1"/>
    <property type="match status" value="1"/>
</dbReference>
<dbReference type="InterPro" id="IPR012340">
    <property type="entry name" value="NA-bd_OB-fold"/>
</dbReference>
<dbReference type="InterPro" id="IPR057620">
    <property type="entry name" value="POT1A/B-like_OB"/>
</dbReference>
<dbReference type="Pfam" id="PF25507">
    <property type="entry name" value="OB_POT1A"/>
    <property type="match status" value="1"/>
</dbReference>
<evidence type="ECO:0000313" key="7">
    <source>
        <dbReference type="Proteomes" id="UP001159364"/>
    </source>
</evidence>
<name>A0AAV8U0V4_9ROSI</name>
<dbReference type="GO" id="GO:0000783">
    <property type="term" value="C:nuclear telomere cap complex"/>
    <property type="evidence" value="ECO:0007669"/>
    <property type="project" value="TreeGrafter"/>
</dbReference>
<dbReference type="EMBL" id="JAIWQS010000002">
    <property type="protein sequence ID" value="KAJ8771983.1"/>
    <property type="molecule type" value="Genomic_DNA"/>
</dbReference>
<dbReference type="Pfam" id="PF02765">
    <property type="entry name" value="POT1"/>
    <property type="match status" value="1"/>
</dbReference>
<dbReference type="PANTHER" id="PTHR14513:SF0">
    <property type="entry name" value="PROTECTION OF TELOMERES PROTEIN 1"/>
    <property type="match status" value="1"/>
</dbReference>
<organism evidence="6 7">
    <name type="scientific">Erythroxylum novogranatense</name>
    <dbReference type="NCBI Taxonomy" id="1862640"/>
    <lineage>
        <taxon>Eukaryota</taxon>
        <taxon>Viridiplantae</taxon>
        <taxon>Streptophyta</taxon>
        <taxon>Embryophyta</taxon>
        <taxon>Tracheophyta</taxon>
        <taxon>Spermatophyta</taxon>
        <taxon>Magnoliopsida</taxon>
        <taxon>eudicotyledons</taxon>
        <taxon>Gunneridae</taxon>
        <taxon>Pentapetalae</taxon>
        <taxon>rosids</taxon>
        <taxon>fabids</taxon>
        <taxon>Malpighiales</taxon>
        <taxon>Erythroxylaceae</taxon>
        <taxon>Erythroxylum</taxon>
    </lineage>
</organism>
<comment type="subcellular location">
    <subcellularLocation>
        <location evidence="1">Chromosome</location>
        <location evidence="1">Telomere</location>
    </subcellularLocation>
</comment>
<proteinExistence type="predicted"/>
<dbReference type="GO" id="GO:0032210">
    <property type="term" value="P:regulation of telomere maintenance via telomerase"/>
    <property type="evidence" value="ECO:0007669"/>
    <property type="project" value="TreeGrafter"/>
</dbReference>
<comment type="caution">
    <text evidence="6">The sequence shown here is derived from an EMBL/GenBank/DDBJ whole genome shotgun (WGS) entry which is preliminary data.</text>
</comment>
<evidence type="ECO:0000256" key="3">
    <source>
        <dbReference type="ARBA" id="ARBA00022895"/>
    </source>
</evidence>
<dbReference type="SMART" id="SM00976">
    <property type="entry name" value="Telo_bind"/>
    <property type="match status" value="1"/>
</dbReference>
<evidence type="ECO:0000256" key="1">
    <source>
        <dbReference type="ARBA" id="ARBA00004574"/>
    </source>
</evidence>
<dbReference type="Gene3D" id="2.40.50.140">
    <property type="entry name" value="Nucleic acid-binding proteins"/>
    <property type="match status" value="1"/>
</dbReference>
<feature type="domain" description="Telomeric single stranded DNA binding POT1/Cdc13" evidence="5">
    <location>
        <begin position="9"/>
        <end position="144"/>
    </location>
</feature>
<keyword evidence="7" id="KW-1185">Reference proteome</keyword>
<accession>A0AAV8U0V4</accession>
<dbReference type="Proteomes" id="UP001159364">
    <property type="component" value="Linkage Group LG02"/>
</dbReference>
<evidence type="ECO:0000256" key="2">
    <source>
        <dbReference type="ARBA" id="ARBA00022454"/>
    </source>
</evidence>
<dbReference type="SUPFAM" id="SSF50249">
    <property type="entry name" value="Nucleic acid-binding proteins"/>
    <property type="match status" value="2"/>
</dbReference>
<evidence type="ECO:0000259" key="5">
    <source>
        <dbReference type="SMART" id="SM00976"/>
    </source>
</evidence>
<dbReference type="GO" id="GO:0098505">
    <property type="term" value="F:G-rich strand telomeric DNA binding"/>
    <property type="evidence" value="ECO:0007669"/>
    <property type="project" value="TreeGrafter"/>
</dbReference>
<protein>
    <recommendedName>
        <fullName evidence="5">Telomeric single stranded DNA binding POT1/Cdc13 domain-containing protein</fullName>
    </recommendedName>
</protein>
<reference evidence="6 7" key="1">
    <citation type="submission" date="2021-09" db="EMBL/GenBank/DDBJ databases">
        <title>Genomic insights and catalytic innovation underlie evolution of tropane alkaloids biosynthesis.</title>
        <authorList>
            <person name="Wang Y.-J."/>
            <person name="Tian T."/>
            <person name="Huang J.-P."/>
            <person name="Huang S.-X."/>
        </authorList>
    </citation>
    <scope>NUCLEOTIDE SEQUENCE [LARGE SCALE GENOMIC DNA]</scope>
    <source>
        <strain evidence="6">KIB-2018</strain>
        <tissue evidence="6">Leaf</tissue>
    </source>
</reference>
<dbReference type="GO" id="GO:0016233">
    <property type="term" value="P:telomere capping"/>
    <property type="evidence" value="ECO:0007669"/>
    <property type="project" value="TreeGrafter"/>
</dbReference>
<dbReference type="GO" id="GO:0010521">
    <property type="term" value="F:telomerase inhibitor activity"/>
    <property type="evidence" value="ECO:0007669"/>
    <property type="project" value="TreeGrafter"/>
</dbReference>
<evidence type="ECO:0000256" key="4">
    <source>
        <dbReference type="ARBA" id="ARBA00023125"/>
    </source>
</evidence>
<dbReference type="InterPro" id="IPR011564">
    <property type="entry name" value="Telomer_end-bd_POT1/Cdc13"/>
</dbReference>
<keyword evidence="4" id="KW-0238">DNA-binding</keyword>
<keyword evidence="2" id="KW-0158">Chromosome</keyword>
<sequence length="462" mass="53065">MEKKDDYRFMQIRDAITSINQKVSFIGVITEFAFPKKSRGTDWFCSLKVIDQSHIKLGISVNIFSETPESLPRVASVGDIIMLSHVVIKSHNGEVNAVFNKKFSSFALYEGKDGQYFRPYQSSSRFRPRDLDSKFITGLRKWLIDFHLDDGPNSFSLLKDVKDREKLNIVCKILHVYEDAKTEWTAFIWDGTDIAASTINTKLEDEKDNPLPLQLEPLPLPRDVLCRFPTVGTILRVIIEKGYEKHALHFLNAGKWLKFIDILCEVHAGLWRGVLTRFTKLRCTSEDDSLVLARQSCYNERLSFKLGRIPYWSFPWCSELTEVDYDHAPFVTLMDVMTYSEVTSKFKCIVRVVAAFPYSVEDFCSCHGTYRIRLTIEDPTSRIHAFLYAEDGEKFFGGYPSIDVLTRKRNKLLGVAVNDIGGETDAPRNPPWVQCCIKSYYLDASDVWGSRHYRIFGTKNVG</sequence>
<dbReference type="InterPro" id="IPR028389">
    <property type="entry name" value="POT1"/>
</dbReference>
<dbReference type="AlphaFoldDB" id="A0AAV8U0V4"/>
<keyword evidence="3" id="KW-0779">Telomere</keyword>
<dbReference type="CDD" id="cd04497">
    <property type="entry name" value="hPOT1_OB1_like"/>
    <property type="match status" value="1"/>
</dbReference>
<gene>
    <name evidence="6" type="ORF">K2173_027160</name>
</gene>
<evidence type="ECO:0000313" key="6">
    <source>
        <dbReference type="EMBL" id="KAJ8771983.1"/>
    </source>
</evidence>